<keyword evidence="4" id="KW-1185">Reference proteome</keyword>
<keyword evidence="1" id="KW-0472">Membrane</keyword>
<evidence type="ECO:0000313" key="4">
    <source>
        <dbReference type="Proteomes" id="UP001597568"/>
    </source>
</evidence>
<name>A0ABW5XYK6_9BACL</name>
<feature type="domain" description="Cell wall elongation regulator TseB-like" evidence="2">
    <location>
        <begin position="37"/>
        <end position="80"/>
    </location>
</feature>
<evidence type="ECO:0000256" key="1">
    <source>
        <dbReference type="SAM" id="Phobius"/>
    </source>
</evidence>
<dbReference type="Proteomes" id="UP001597568">
    <property type="component" value="Unassembled WGS sequence"/>
</dbReference>
<dbReference type="InterPro" id="IPR046350">
    <property type="entry name" value="Cystatin_sf"/>
</dbReference>
<proteinExistence type="predicted"/>
<dbReference type="Pfam" id="PF17881">
    <property type="entry name" value="TseB"/>
    <property type="match status" value="1"/>
</dbReference>
<accession>A0ABW5XYK6</accession>
<reference evidence="4" key="1">
    <citation type="journal article" date="2019" name="Int. J. Syst. Evol. Microbiol.">
        <title>The Global Catalogue of Microorganisms (GCM) 10K type strain sequencing project: providing services to taxonomists for standard genome sequencing and annotation.</title>
        <authorList>
            <consortium name="The Broad Institute Genomics Platform"/>
            <consortium name="The Broad Institute Genome Sequencing Center for Infectious Disease"/>
            <person name="Wu L."/>
            <person name="Ma J."/>
        </authorList>
    </citation>
    <scope>NUCLEOTIDE SEQUENCE [LARGE SCALE GENOMIC DNA]</scope>
    <source>
        <strain evidence="4">KCTC 33522</strain>
    </source>
</reference>
<comment type="caution">
    <text evidence="3">The sequence shown here is derived from an EMBL/GenBank/DDBJ whole genome shotgun (WGS) entry which is preliminary data.</text>
</comment>
<gene>
    <name evidence="3" type="ORF">ACFSY7_06345</name>
</gene>
<dbReference type="Gene3D" id="3.10.450.40">
    <property type="match status" value="2"/>
</dbReference>
<dbReference type="EMBL" id="JBHUOR010000033">
    <property type="protein sequence ID" value="MFD2868113.1"/>
    <property type="molecule type" value="Genomic_DNA"/>
</dbReference>
<keyword evidence="1" id="KW-0812">Transmembrane</keyword>
<dbReference type="InterPro" id="IPR041401">
    <property type="entry name" value="TseB-like_dom"/>
</dbReference>
<protein>
    <submittedName>
        <fullName evidence="3">DUF5590 domain-containing protein</fullName>
    </submittedName>
</protein>
<dbReference type="SUPFAM" id="SSF54403">
    <property type="entry name" value="Cystatin/monellin"/>
    <property type="match status" value="2"/>
</dbReference>
<sequence length="161" mass="18414">MKNWLKFLSIFFVCLALVLVVIIGWSAYSPFRSIESQAEDAVIQNKQLKEVSESYVYNGTSSYVTVIGKDSKNKDKAIFVLQDQVNQKGPALKMKNGISAEEAVEIVKKKDPNMKRVLHTKLGLEKPGAVWEITYKTKNDKLNYVYITYTSGNWWKRITNL</sequence>
<evidence type="ECO:0000259" key="2">
    <source>
        <dbReference type="Pfam" id="PF17881"/>
    </source>
</evidence>
<feature type="transmembrane region" description="Helical" evidence="1">
    <location>
        <begin position="7"/>
        <end position="28"/>
    </location>
</feature>
<evidence type="ECO:0000313" key="3">
    <source>
        <dbReference type="EMBL" id="MFD2868113.1"/>
    </source>
</evidence>
<dbReference type="RefSeq" id="WP_380147244.1">
    <property type="nucleotide sequence ID" value="NZ_JBHUOR010000033.1"/>
</dbReference>
<organism evidence="3 4">
    <name type="scientific">Kurthia populi</name>
    <dbReference type="NCBI Taxonomy" id="1562132"/>
    <lineage>
        <taxon>Bacteria</taxon>
        <taxon>Bacillati</taxon>
        <taxon>Bacillota</taxon>
        <taxon>Bacilli</taxon>
        <taxon>Bacillales</taxon>
        <taxon>Caryophanaceae</taxon>
        <taxon>Kurthia</taxon>
    </lineage>
</organism>
<keyword evidence="1" id="KW-1133">Transmembrane helix</keyword>